<dbReference type="GO" id="GO:0007076">
    <property type="term" value="P:mitotic chromosome condensation"/>
    <property type="evidence" value="ECO:0007669"/>
    <property type="project" value="TreeGrafter"/>
</dbReference>
<dbReference type="GO" id="GO:0000796">
    <property type="term" value="C:condensin complex"/>
    <property type="evidence" value="ECO:0007669"/>
    <property type="project" value="TreeGrafter"/>
</dbReference>
<dbReference type="PANTHER" id="PTHR43941:SF1">
    <property type="entry name" value="STRUCTURAL MAINTENANCE OF CHROMOSOMES PROTEIN 2"/>
    <property type="match status" value="1"/>
</dbReference>
<feature type="compositionally biased region" description="Low complexity" evidence="2">
    <location>
        <begin position="251"/>
        <end position="261"/>
    </location>
</feature>
<feature type="region of interest" description="Disordered" evidence="2">
    <location>
        <begin position="558"/>
        <end position="594"/>
    </location>
</feature>
<evidence type="ECO:0000256" key="2">
    <source>
        <dbReference type="SAM" id="MobiDB-lite"/>
    </source>
</evidence>
<feature type="compositionally biased region" description="Polar residues" evidence="2">
    <location>
        <begin position="770"/>
        <end position="779"/>
    </location>
</feature>
<keyword evidence="1" id="KW-0175">Coiled coil</keyword>
<dbReference type="GO" id="GO:0000793">
    <property type="term" value="C:condensed chromosome"/>
    <property type="evidence" value="ECO:0007669"/>
    <property type="project" value="TreeGrafter"/>
</dbReference>
<organism evidence="3 4">
    <name type="scientific">Micractinium conductrix</name>
    <dbReference type="NCBI Taxonomy" id="554055"/>
    <lineage>
        <taxon>Eukaryota</taxon>
        <taxon>Viridiplantae</taxon>
        <taxon>Chlorophyta</taxon>
        <taxon>core chlorophytes</taxon>
        <taxon>Trebouxiophyceae</taxon>
        <taxon>Chlorellales</taxon>
        <taxon>Chlorellaceae</taxon>
        <taxon>Chlorella clade</taxon>
        <taxon>Micractinium</taxon>
    </lineage>
</organism>
<gene>
    <name evidence="3" type="ORF">C2E20_6924</name>
</gene>
<dbReference type="Proteomes" id="UP000239649">
    <property type="component" value="Unassembled WGS sequence"/>
</dbReference>
<keyword evidence="4" id="KW-1185">Reference proteome</keyword>
<feature type="compositionally biased region" description="Low complexity" evidence="2">
    <location>
        <begin position="558"/>
        <end position="568"/>
    </location>
</feature>
<feature type="compositionally biased region" description="Low complexity" evidence="2">
    <location>
        <begin position="234"/>
        <end position="244"/>
    </location>
</feature>
<feature type="region of interest" description="Disordered" evidence="2">
    <location>
        <begin position="668"/>
        <end position="688"/>
    </location>
</feature>
<dbReference type="GO" id="GO:0003682">
    <property type="term" value="F:chromatin binding"/>
    <property type="evidence" value="ECO:0007669"/>
    <property type="project" value="TreeGrafter"/>
</dbReference>
<comment type="caution">
    <text evidence="3">The sequence shown here is derived from an EMBL/GenBank/DDBJ whole genome shotgun (WGS) entry which is preliminary data.</text>
</comment>
<dbReference type="OrthoDB" id="10639978at2759"/>
<evidence type="ECO:0000313" key="4">
    <source>
        <dbReference type="Proteomes" id="UP000239649"/>
    </source>
</evidence>
<proteinExistence type="predicted"/>
<dbReference type="GO" id="GO:0000785">
    <property type="term" value="C:chromatin"/>
    <property type="evidence" value="ECO:0007669"/>
    <property type="project" value="TreeGrafter"/>
</dbReference>
<feature type="region of interest" description="Disordered" evidence="2">
    <location>
        <begin position="1"/>
        <end position="44"/>
    </location>
</feature>
<protein>
    <submittedName>
        <fullName evidence="3">Uncharacterized protein</fullName>
    </submittedName>
</protein>
<dbReference type="PANTHER" id="PTHR43941">
    <property type="entry name" value="STRUCTURAL MAINTENANCE OF CHROMOSOMES PROTEIN 2"/>
    <property type="match status" value="1"/>
</dbReference>
<feature type="region of interest" description="Disordered" evidence="2">
    <location>
        <begin position="726"/>
        <end position="748"/>
    </location>
</feature>
<feature type="region of interest" description="Disordered" evidence="2">
    <location>
        <begin position="218"/>
        <end position="275"/>
    </location>
</feature>
<evidence type="ECO:0000256" key="1">
    <source>
        <dbReference type="SAM" id="Coils"/>
    </source>
</evidence>
<dbReference type="EMBL" id="LHPF02000025">
    <property type="protein sequence ID" value="PSC69610.1"/>
    <property type="molecule type" value="Genomic_DNA"/>
</dbReference>
<accession>A0A2P6V6B0</accession>
<dbReference type="AlphaFoldDB" id="A0A2P6V6B0"/>
<name>A0A2P6V6B0_9CHLO</name>
<sequence>MYNAPMGGADTPASPAAPAPAASPLPSGAPALWRQNTDLRQRNAELEAEVASLQQTATLRRLTQGSSAAASRRASQAAVGEGEFGSGEAASLAGGSLNSTGQSTTTATGVAVAARVAELETALAEARHAGAATAAGLAAARAEAAVAGAGIQRLGQQLSGERAAAEQLRSRLDEAEAEGQRLEAAMAARADLQQAEAAAARAAVLDLQGQLEALKGQQERVAEQRQSLMKRKASNPSPLSRSSLPTPPRSASPTQDAAAPASSPPPTLLSCGGTEQSQGAHIVVTLPALPAADPASGEPLVSAVAAASVLAQQERELAGLRERLRGAEAELAAQLAEKQAAQLELAVRSAEAAALRSERELLQEQAVSLQQEVSDMQSEMHSAGGSPLLSVERSPSRTLASRMKEMLGPRRSPPQHPQRAASPGSPGADGRGSAGASPAATPRAGSPGPLGEGLTLRSLQGHVMALEHRLASKEMQLAEQAAGAAATLAAARSDYEVLAGRAAAAEAAAEAVLRVHAEGEEGLAAVGGAEGNHQHCLATMQGLYAQMWRERLGRQKAQAQAEELQQRLSGQQDRSFAAGGGGGAPGTASSGVGGLEEEVDEALMRSLEGEMARGDHLQEELRRYKAHQAQLQRRADQLELQLASYNTLLTAAEGVTTVPGLACMAAAATRSPPRSPRRSAAAGSASAGSPVQAALTALAARKVAEEAAALREQLKAAQADVASMRRRERDSLASLKAARDARREQERKQQMLAAGLETLRRLLARRSHLGSTTGSMNNTAGSMAGGGGSPRSPGRQRAHRDASQLGETALGVLSALLKALQAEGGGEGTEVVSPQASELLGAEVPAAGETAAEAVPLELAQSQGENNCGEEGEEGQSDTLDVAALLPEGGDSFAALGATLDTTGGAGGDSSSWSPGAALGLDAAAAAATAIERSAASGSTSTVATAAAVDVGGAVTGVGRASSAPPSPLKSGLTGLAPPALSPRWVGGSPLAQALAAVPRAATPPTHATPLYAGLLAADGSQGKQAVQGEAGAIRAVHRAGTPSTVALRANASTAGSATRIPGPPSKGAWSAPSSPGSSGSKLARLLLAPCRRPGPHATLSSDS</sequence>
<feature type="region of interest" description="Disordered" evidence="2">
    <location>
        <begin position="372"/>
        <end position="454"/>
    </location>
</feature>
<feature type="compositionally biased region" description="Low complexity" evidence="2">
    <location>
        <begin position="1066"/>
        <end position="1092"/>
    </location>
</feature>
<evidence type="ECO:0000313" key="3">
    <source>
        <dbReference type="EMBL" id="PSC69610.1"/>
    </source>
</evidence>
<feature type="region of interest" description="Disordered" evidence="2">
    <location>
        <begin position="770"/>
        <end position="802"/>
    </location>
</feature>
<feature type="coiled-coil region" evidence="1">
    <location>
        <begin position="614"/>
        <end position="648"/>
    </location>
</feature>
<reference evidence="3 4" key="1">
    <citation type="journal article" date="2018" name="Plant J.">
        <title>Genome sequences of Chlorella sorokiniana UTEX 1602 and Micractinium conductrix SAG 241.80: implications to maltose excretion by a green alga.</title>
        <authorList>
            <person name="Arriola M.B."/>
            <person name="Velmurugan N."/>
            <person name="Zhang Y."/>
            <person name="Plunkett M.H."/>
            <person name="Hondzo H."/>
            <person name="Barney B.M."/>
        </authorList>
    </citation>
    <scope>NUCLEOTIDE SEQUENCE [LARGE SCALE GENOMIC DNA]</scope>
    <source>
        <strain evidence="3 4">SAG 241.80</strain>
    </source>
</reference>
<feature type="region of interest" description="Disordered" evidence="2">
    <location>
        <begin position="1051"/>
        <end position="1104"/>
    </location>
</feature>